<comment type="caution">
    <text evidence="1">The sequence shown here is derived from an EMBL/GenBank/DDBJ whole genome shotgun (WGS) entry which is preliminary data.</text>
</comment>
<dbReference type="AlphaFoldDB" id="A0A644TIL4"/>
<proteinExistence type="predicted"/>
<dbReference type="EMBL" id="VSSQ01000033">
    <property type="protein sequence ID" value="MPL66714.1"/>
    <property type="molecule type" value="Genomic_DNA"/>
</dbReference>
<protein>
    <submittedName>
        <fullName evidence="1">Uncharacterized protein</fullName>
    </submittedName>
</protein>
<dbReference type="Gene3D" id="3.40.50.300">
    <property type="entry name" value="P-loop containing nucleotide triphosphate hydrolases"/>
    <property type="match status" value="1"/>
</dbReference>
<accession>A0A644TIL4</accession>
<dbReference type="Pfam" id="PF13481">
    <property type="entry name" value="AAA_25"/>
    <property type="match status" value="1"/>
</dbReference>
<gene>
    <name evidence="1" type="ORF">SDC9_12402</name>
</gene>
<name>A0A644TIL4_9ZZZZ</name>
<sequence length="238" mass="27479">MQIPHDEISFLLKKQNLDLHLKPEQLKNLVYIFDNYKLIERLENELQSQRADVVIIDPFTDSFSNDLYKAIDVRAYLNQFSRLTKKYECVIIFMHHTRKGAENLAPSKNNALGSQSIEAKARLVLELKASVNNSTIRHLCPVKGNYIPQELKRSSIDLMFTDNLTFQSLGTNTPFDKINTNEVNLSTLEAEYKEIISLKEQGLNYREIGLKFGVSHGTIMNKLKRYEKIKNAETIIKE</sequence>
<organism evidence="1">
    <name type="scientific">bioreactor metagenome</name>
    <dbReference type="NCBI Taxonomy" id="1076179"/>
    <lineage>
        <taxon>unclassified sequences</taxon>
        <taxon>metagenomes</taxon>
        <taxon>ecological metagenomes</taxon>
    </lineage>
</organism>
<dbReference type="InterPro" id="IPR027417">
    <property type="entry name" value="P-loop_NTPase"/>
</dbReference>
<evidence type="ECO:0000313" key="1">
    <source>
        <dbReference type="EMBL" id="MPL66714.1"/>
    </source>
</evidence>
<reference evidence="1" key="1">
    <citation type="submission" date="2019-08" db="EMBL/GenBank/DDBJ databases">
        <authorList>
            <person name="Kucharzyk K."/>
            <person name="Murdoch R.W."/>
            <person name="Higgins S."/>
            <person name="Loffler F."/>
        </authorList>
    </citation>
    <scope>NUCLEOTIDE SEQUENCE</scope>
</reference>
<dbReference type="SUPFAM" id="SSF52540">
    <property type="entry name" value="P-loop containing nucleoside triphosphate hydrolases"/>
    <property type="match status" value="1"/>
</dbReference>
<dbReference type="Gene3D" id="1.10.10.60">
    <property type="entry name" value="Homeodomain-like"/>
    <property type="match status" value="1"/>
</dbReference>